<reference evidence="2 3" key="1">
    <citation type="submission" date="2019-06" db="EMBL/GenBank/DDBJ databases">
        <title>Genome sequencing of plant associated microbes to promote plant fitness in Sorghum bicolor and Oryza sativa.</title>
        <authorList>
            <person name="Coleman-Derr D."/>
        </authorList>
    </citation>
    <scope>NUCLEOTIDE SEQUENCE [LARGE SCALE GENOMIC DNA]</scope>
    <source>
        <strain evidence="2 3">KV-663</strain>
    </source>
</reference>
<gene>
    <name evidence="2" type="ORF">FBY41_1187</name>
</gene>
<evidence type="ECO:0000313" key="3">
    <source>
        <dbReference type="Proteomes" id="UP000316747"/>
    </source>
</evidence>
<dbReference type="EMBL" id="VFPM01000001">
    <property type="protein sequence ID" value="TQM64808.1"/>
    <property type="molecule type" value="Genomic_DNA"/>
</dbReference>
<keyword evidence="1" id="KW-0472">Membrane</keyword>
<keyword evidence="3" id="KW-1185">Reference proteome</keyword>
<keyword evidence="1" id="KW-1133">Transmembrane helix</keyword>
<proteinExistence type="predicted"/>
<name>A0A543I2H7_9MICO</name>
<keyword evidence="1" id="KW-0812">Transmembrane</keyword>
<evidence type="ECO:0000313" key="2">
    <source>
        <dbReference type="EMBL" id="TQM64808.1"/>
    </source>
</evidence>
<sequence>MTVLGTPPDRDRTPSRGRRAVGALAAVALVLGVIGAASVAYHRAYGTWWQTPQRISFCDRTYVASPSPVLLTRAEVESRAGSLWAIKDVDRTLRTVATVPPLPVVGKPVLAVVAPPLARQEKGLPCAMALYLQMGADRYVAFLLSD</sequence>
<feature type="transmembrane region" description="Helical" evidence="1">
    <location>
        <begin position="20"/>
        <end position="41"/>
    </location>
</feature>
<comment type="caution">
    <text evidence="2">The sequence shown here is derived from an EMBL/GenBank/DDBJ whole genome shotgun (WGS) entry which is preliminary data.</text>
</comment>
<evidence type="ECO:0000256" key="1">
    <source>
        <dbReference type="SAM" id="Phobius"/>
    </source>
</evidence>
<dbReference type="Proteomes" id="UP000316747">
    <property type="component" value="Unassembled WGS sequence"/>
</dbReference>
<dbReference type="AlphaFoldDB" id="A0A543I2H7"/>
<protein>
    <submittedName>
        <fullName evidence="2">Uncharacterized protein</fullName>
    </submittedName>
</protein>
<organism evidence="2 3">
    <name type="scientific">Humibacillus xanthopallidus</name>
    <dbReference type="NCBI Taxonomy" id="412689"/>
    <lineage>
        <taxon>Bacteria</taxon>
        <taxon>Bacillati</taxon>
        <taxon>Actinomycetota</taxon>
        <taxon>Actinomycetes</taxon>
        <taxon>Micrococcales</taxon>
        <taxon>Intrasporangiaceae</taxon>
        <taxon>Humibacillus</taxon>
    </lineage>
</organism>
<accession>A0A543I2H7</accession>